<feature type="region of interest" description="Disordered" evidence="1">
    <location>
        <begin position="30"/>
        <end position="201"/>
    </location>
</feature>
<dbReference type="PANTHER" id="PTHR31286:SF90">
    <property type="entry name" value="DUF4283 DOMAIN-CONTAINING PROTEIN"/>
    <property type="match status" value="1"/>
</dbReference>
<dbReference type="InterPro" id="IPR025558">
    <property type="entry name" value="DUF4283"/>
</dbReference>
<feature type="region of interest" description="Disordered" evidence="1">
    <location>
        <begin position="435"/>
        <end position="575"/>
    </location>
</feature>
<feature type="compositionally biased region" description="Polar residues" evidence="1">
    <location>
        <begin position="74"/>
        <end position="98"/>
    </location>
</feature>
<feature type="compositionally biased region" description="Low complexity" evidence="1">
    <location>
        <begin position="48"/>
        <end position="57"/>
    </location>
</feature>
<feature type="domain" description="DUF4283" evidence="2">
    <location>
        <begin position="239"/>
        <end position="318"/>
    </location>
</feature>
<feature type="compositionally biased region" description="Pro residues" evidence="1">
    <location>
        <begin position="36"/>
        <end position="47"/>
    </location>
</feature>
<dbReference type="InterPro" id="IPR040256">
    <property type="entry name" value="At4g02000-like"/>
</dbReference>
<evidence type="ECO:0000256" key="1">
    <source>
        <dbReference type="SAM" id="MobiDB-lite"/>
    </source>
</evidence>
<accession>A0A398ARU3</accession>
<feature type="compositionally biased region" description="Low complexity" evidence="1">
    <location>
        <begin position="174"/>
        <end position="186"/>
    </location>
</feature>
<feature type="compositionally biased region" description="Low complexity" evidence="1">
    <location>
        <begin position="476"/>
        <end position="506"/>
    </location>
</feature>
<gene>
    <name evidence="3" type="ORF">BRARA_A03057</name>
</gene>
<dbReference type="PANTHER" id="PTHR31286">
    <property type="entry name" value="GLYCINE-RICH CELL WALL STRUCTURAL PROTEIN 1.8-LIKE"/>
    <property type="match status" value="1"/>
</dbReference>
<dbReference type="Proteomes" id="UP000264353">
    <property type="component" value="Chromosome A1"/>
</dbReference>
<feature type="compositionally biased region" description="Polar residues" evidence="1">
    <location>
        <begin position="119"/>
        <end position="164"/>
    </location>
</feature>
<feature type="compositionally biased region" description="Pro residues" evidence="1">
    <location>
        <begin position="555"/>
        <end position="567"/>
    </location>
</feature>
<evidence type="ECO:0000313" key="3">
    <source>
        <dbReference type="EMBL" id="RID80391.1"/>
    </source>
</evidence>
<name>A0A398ARU3_BRACM</name>
<protein>
    <recommendedName>
        <fullName evidence="2">DUF4283 domain-containing protein</fullName>
    </recommendedName>
</protein>
<organism evidence="3 4">
    <name type="scientific">Brassica campestris</name>
    <name type="common">Field mustard</name>
    <dbReference type="NCBI Taxonomy" id="3711"/>
    <lineage>
        <taxon>Eukaryota</taxon>
        <taxon>Viridiplantae</taxon>
        <taxon>Streptophyta</taxon>
        <taxon>Embryophyta</taxon>
        <taxon>Tracheophyta</taxon>
        <taxon>Spermatophyta</taxon>
        <taxon>Magnoliopsida</taxon>
        <taxon>eudicotyledons</taxon>
        <taxon>Gunneridae</taxon>
        <taxon>Pentapetalae</taxon>
        <taxon>rosids</taxon>
        <taxon>malvids</taxon>
        <taxon>Brassicales</taxon>
        <taxon>Brassicaceae</taxon>
        <taxon>Brassiceae</taxon>
        <taxon>Brassica</taxon>
    </lineage>
</organism>
<proteinExistence type="predicted"/>
<feature type="non-terminal residue" evidence="3">
    <location>
        <position position="1"/>
    </location>
</feature>
<dbReference type="Pfam" id="PF14111">
    <property type="entry name" value="DUF4283"/>
    <property type="match status" value="1"/>
</dbReference>
<dbReference type="EMBL" id="CM010628">
    <property type="protein sequence ID" value="RID80391.1"/>
    <property type="molecule type" value="Genomic_DNA"/>
</dbReference>
<evidence type="ECO:0000259" key="2">
    <source>
        <dbReference type="Pfam" id="PF14111"/>
    </source>
</evidence>
<feature type="compositionally biased region" description="Low complexity" evidence="1">
    <location>
        <begin position="539"/>
        <end position="552"/>
    </location>
</feature>
<reference evidence="3 4" key="1">
    <citation type="submission" date="2018-06" db="EMBL/GenBank/DDBJ databases">
        <title>WGS assembly of Brassica rapa FPsc.</title>
        <authorList>
            <person name="Bowman J."/>
            <person name="Kohchi T."/>
            <person name="Yamato K."/>
            <person name="Jenkins J."/>
            <person name="Shu S."/>
            <person name="Ishizaki K."/>
            <person name="Yamaoka S."/>
            <person name="Nishihama R."/>
            <person name="Nakamura Y."/>
            <person name="Berger F."/>
            <person name="Adam C."/>
            <person name="Aki S."/>
            <person name="Althoff F."/>
            <person name="Araki T."/>
            <person name="Arteaga-Vazquez M."/>
            <person name="Balasubrmanian S."/>
            <person name="Bauer D."/>
            <person name="Boehm C."/>
            <person name="Briginshaw L."/>
            <person name="Caballero-Perez J."/>
            <person name="Catarino B."/>
            <person name="Chen F."/>
            <person name="Chiyoda S."/>
            <person name="Chovatia M."/>
            <person name="Davies K."/>
            <person name="Delmans M."/>
            <person name="Demura T."/>
            <person name="Dierschke T."/>
            <person name="Dolan L."/>
            <person name="Dorantes-Acosta A."/>
            <person name="Eklund D."/>
            <person name="Florent S."/>
            <person name="Flores-Sandoval E."/>
            <person name="Fujiyama A."/>
            <person name="Fukuzawa H."/>
            <person name="Galik B."/>
            <person name="Grimanelli D."/>
            <person name="Grimwood J."/>
            <person name="Grossniklaus U."/>
            <person name="Hamada T."/>
            <person name="Haseloff J."/>
            <person name="Hetherington A."/>
            <person name="Higo A."/>
            <person name="Hirakawa Y."/>
            <person name="Hundley H."/>
            <person name="Ikeda Y."/>
            <person name="Inoue K."/>
            <person name="Inoue S."/>
            <person name="Ishida S."/>
            <person name="Jia Q."/>
            <person name="Kakita M."/>
            <person name="Kanazawa T."/>
            <person name="Kawai Y."/>
            <person name="Kawashima T."/>
            <person name="Kennedy M."/>
            <person name="Kinose K."/>
            <person name="Kinoshita T."/>
            <person name="Kohara Y."/>
            <person name="Koide E."/>
            <person name="Komatsu K."/>
            <person name="Kopischke S."/>
            <person name="Kubo M."/>
            <person name="Kyozuka J."/>
            <person name="Lagercrantz U."/>
            <person name="Lin S."/>
            <person name="Lindquist E."/>
            <person name="Lipzen A."/>
            <person name="Lu C."/>
            <person name="Luna E."/>
            <person name="Martienssen R."/>
            <person name="Minamino N."/>
            <person name="Mizutani M."/>
            <person name="Mizutani M."/>
            <person name="Mochizuki N."/>
            <person name="Monte I."/>
            <person name="Mosher R."/>
            <person name="Nagasaki H."/>
            <person name="Nakagami H."/>
            <person name="Naramoto S."/>
            <person name="Nishitani K."/>
            <person name="Ohtani M."/>
            <person name="Okamoto T."/>
            <person name="Okumura M."/>
            <person name="Phillips J."/>
            <person name="Pollak B."/>
            <person name="Reinders A."/>
            <person name="Roevekamp M."/>
            <person name="Sano R."/>
            <person name="Sawa S."/>
            <person name="Schmid M."/>
            <person name="Shirakawa M."/>
            <person name="Solano R."/>
            <person name="Spunde A."/>
            <person name="Suetsugu N."/>
            <person name="Sugano S."/>
            <person name="Sugiyama A."/>
            <person name="Sun R."/>
            <person name="Suzuki Y."/>
            <person name="Takenaka M."/>
            <person name="Takezawa D."/>
            <person name="Tomogane H."/>
            <person name="Tsuzuki M."/>
            <person name="Ueda T."/>
            <person name="Umeda M."/>
            <person name="Ward J."/>
            <person name="Watanabe Y."/>
            <person name="Yazaki K."/>
            <person name="Yokoyama R."/>
            <person name="Yoshitake Y."/>
            <person name="Yotsui I."/>
            <person name="Zachgo S."/>
            <person name="Schmutz J."/>
        </authorList>
    </citation>
    <scope>NUCLEOTIDE SEQUENCE [LARGE SCALE GENOMIC DNA]</scope>
    <source>
        <strain evidence="4">cv. B-3</strain>
    </source>
</reference>
<dbReference type="AlphaFoldDB" id="A0A398ARU3"/>
<sequence length="605" mass="65226">STLSLTRFPMSNPWASAHCASALFPSTLAAGEEPSLIPPRPPDPPDPASASPRLSLAHYPPLSPNNPTARALASPSSNTKARSITSPSSANRLPSPTDTEMDCVDPSSVSETRSDLPRSVTTVDSNPTTENFTTLPPKSSSPLHTNKASNLPSNPKTGDSNSPSPSFPEKQTEPLSAPILASPPLAQGSKTQPTPPKPSLVERIRRFEDKILSRLAPVTLSASGRPSVLIPDAVFQKGADLHKDFIVCCFNGRPPPYSQIQSVLNHMWGKGRKLEIHNNPAQRTVLVRIQSDYLKQKILEKGYWYVGDSMFYTIQWTSLHTSQSPSPKSIQLWTHLTGVPLDLRHQQGLSLVAGLVGEPKETDDFTKNLVSLTLSHIKVELDLTKPAPDVVEFTRESGEVVEVLVSYPWLPPSCSHCKELGHIAKNCLLLPFAQPPPPPDRSAKKAPSNRNLPPKYVPKQPTPKPGPTSNSTPSASTVSFSPPVTDSPSSSSVPPPISSKSPSPQTFKHLSLPVLPDFSSLQSPPNPRLRQSLKRSRSDPSLSPPNSSLLQSHVPPNPIQTSEPPPNSSLFLTLPSSSSFSFDPNPFSILATNSSFSKGEFPPTS</sequence>
<evidence type="ECO:0000313" key="4">
    <source>
        <dbReference type="Proteomes" id="UP000264353"/>
    </source>
</evidence>